<dbReference type="InterPro" id="IPR025659">
    <property type="entry name" value="Tubby-like_C"/>
</dbReference>
<dbReference type="EMBL" id="CAJNRF010013338">
    <property type="protein sequence ID" value="CAF2147632.1"/>
    <property type="molecule type" value="Genomic_DNA"/>
</dbReference>
<dbReference type="Proteomes" id="UP000663842">
    <property type="component" value="Unassembled WGS sequence"/>
</dbReference>
<dbReference type="InterPro" id="IPR007612">
    <property type="entry name" value="LOR"/>
</dbReference>
<evidence type="ECO:0000313" key="8">
    <source>
        <dbReference type="EMBL" id="CAF3950105.1"/>
    </source>
</evidence>
<evidence type="ECO:0000313" key="13">
    <source>
        <dbReference type="Proteomes" id="UP000663866"/>
    </source>
</evidence>
<dbReference type="Proteomes" id="UP000663855">
    <property type="component" value="Unassembled WGS sequence"/>
</dbReference>
<accession>A0A815FKT8</accession>
<evidence type="ECO:0000313" key="7">
    <source>
        <dbReference type="EMBL" id="CAF3807621.1"/>
    </source>
</evidence>
<keyword evidence="13" id="KW-1185">Reference proteome</keyword>
<dbReference type="Proteomes" id="UP000663887">
    <property type="component" value="Unassembled WGS sequence"/>
</dbReference>
<evidence type="ECO:0000313" key="6">
    <source>
        <dbReference type="EMBL" id="CAF2254493.1"/>
    </source>
</evidence>
<dbReference type="Proteomes" id="UP000663834">
    <property type="component" value="Unassembled WGS sequence"/>
</dbReference>
<dbReference type="EMBL" id="CAJNRE010021252">
    <property type="protein sequence ID" value="CAF2254493.1"/>
    <property type="molecule type" value="Genomic_DNA"/>
</dbReference>
<evidence type="ECO:0000313" key="3">
    <source>
        <dbReference type="EMBL" id="CAF1670295.1"/>
    </source>
</evidence>
<dbReference type="AlphaFoldDB" id="A0A815FKT8"/>
<dbReference type="EMBL" id="CAJOBG010001683">
    <property type="protein sequence ID" value="CAF3950105.1"/>
    <property type="molecule type" value="Genomic_DNA"/>
</dbReference>
<dbReference type="SUPFAM" id="SSF54518">
    <property type="entry name" value="Tubby C-terminal domain-like"/>
    <property type="match status" value="1"/>
</dbReference>
<dbReference type="OrthoDB" id="9974633at2759"/>
<dbReference type="EMBL" id="CAJOBJ010350858">
    <property type="protein sequence ID" value="CAF5207965.1"/>
    <property type="molecule type" value="Genomic_DNA"/>
</dbReference>
<evidence type="ECO:0000313" key="12">
    <source>
        <dbReference type="Proteomes" id="UP000663855"/>
    </source>
</evidence>
<dbReference type="Gene3D" id="2.40.160.200">
    <property type="entry name" value="LURP1-related"/>
    <property type="match status" value="1"/>
</dbReference>
<dbReference type="EMBL" id="CAJNOW010019060">
    <property type="protein sequence ID" value="CAF1670295.1"/>
    <property type="molecule type" value="Genomic_DNA"/>
</dbReference>
<dbReference type="InterPro" id="IPR038595">
    <property type="entry name" value="LOR_sf"/>
</dbReference>
<comment type="caution">
    <text evidence="2">The sequence shown here is derived from an EMBL/GenBank/DDBJ whole genome shotgun (WGS) entry which is preliminary data.</text>
</comment>
<name>A0A815FKT8_9BILA</name>
<evidence type="ECO:0000313" key="2">
    <source>
        <dbReference type="EMBL" id="CAF1327442.1"/>
    </source>
</evidence>
<dbReference type="Proteomes" id="UP000681720">
    <property type="component" value="Unassembled WGS sequence"/>
</dbReference>
<evidence type="ECO:0000313" key="11">
    <source>
        <dbReference type="EMBL" id="CAF5207965.1"/>
    </source>
</evidence>
<evidence type="ECO:0000313" key="4">
    <source>
        <dbReference type="EMBL" id="CAF2033459.1"/>
    </source>
</evidence>
<dbReference type="Pfam" id="PF04525">
    <property type="entry name" value="LOR"/>
    <property type="match status" value="1"/>
</dbReference>
<dbReference type="EMBL" id="CAJNRG010001457">
    <property type="protein sequence ID" value="CAF2033459.1"/>
    <property type="molecule type" value="Genomic_DNA"/>
</dbReference>
<dbReference type="EMBL" id="CAJNOV010008565">
    <property type="protein sequence ID" value="CAF1327442.1"/>
    <property type="molecule type" value="Genomic_DNA"/>
</dbReference>
<dbReference type="EMBL" id="CAJOBF010001665">
    <property type="protein sequence ID" value="CAF3972754.1"/>
    <property type="molecule type" value="Genomic_DNA"/>
</dbReference>
<evidence type="ECO:0000313" key="5">
    <source>
        <dbReference type="EMBL" id="CAF2147632.1"/>
    </source>
</evidence>
<comment type="similarity">
    <text evidence="1">Belongs to the LOR family.</text>
</comment>
<dbReference type="Proteomes" id="UP000676336">
    <property type="component" value="Unassembled WGS sequence"/>
</dbReference>
<evidence type="ECO:0000313" key="9">
    <source>
        <dbReference type="EMBL" id="CAF3972754.1"/>
    </source>
</evidence>
<dbReference type="Proteomes" id="UP000663824">
    <property type="component" value="Unassembled WGS sequence"/>
</dbReference>
<evidence type="ECO:0000256" key="1">
    <source>
        <dbReference type="ARBA" id="ARBA00005437"/>
    </source>
</evidence>
<reference evidence="2" key="1">
    <citation type="submission" date="2021-02" db="EMBL/GenBank/DDBJ databases">
        <authorList>
            <person name="Nowell W R."/>
        </authorList>
    </citation>
    <scope>NUCLEOTIDE SEQUENCE</scope>
</reference>
<gene>
    <name evidence="10" type="ORF">BYL167_LOCUS68821</name>
    <name evidence="2" type="ORF">CJN711_LOCUS18254</name>
    <name evidence="11" type="ORF">GIL414_LOCUS78824</name>
    <name evidence="3" type="ORF">KQP761_LOCUS34117</name>
    <name evidence="6" type="ORF">MBJ925_LOCUS38102</name>
    <name evidence="8" type="ORF">OVN521_LOCUS12193</name>
    <name evidence="7" type="ORF">SMN809_LOCUS1539</name>
    <name evidence="9" type="ORF">UXM345_LOCUS14581</name>
    <name evidence="5" type="ORF">WKI299_LOCUS29623</name>
    <name evidence="4" type="ORF">XDN619_LOCUS5440</name>
</gene>
<dbReference type="Proteomes" id="UP000663866">
    <property type="component" value="Unassembled WGS sequence"/>
</dbReference>
<dbReference type="Proteomes" id="UP000681967">
    <property type="component" value="Unassembled WGS sequence"/>
</dbReference>
<organism evidence="2 12">
    <name type="scientific">Rotaria magnacalcarata</name>
    <dbReference type="NCBI Taxonomy" id="392030"/>
    <lineage>
        <taxon>Eukaryota</taxon>
        <taxon>Metazoa</taxon>
        <taxon>Spiralia</taxon>
        <taxon>Gnathifera</taxon>
        <taxon>Rotifera</taxon>
        <taxon>Eurotatoria</taxon>
        <taxon>Bdelloidea</taxon>
        <taxon>Philodinida</taxon>
        <taxon>Philodinidae</taxon>
        <taxon>Rotaria</taxon>
    </lineage>
</organism>
<proteinExistence type="inferred from homology"/>
<dbReference type="EMBL" id="CAJOBH010248780">
    <property type="protein sequence ID" value="CAF5132953.1"/>
    <property type="molecule type" value="Genomic_DNA"/>
</dbReference>
<evidence type="ECO:0000313" key="10">
    <source>
        <dbReference type="EMBL" id="CAF5132953.1"/>
    </source>
</evidence>
<sequence>MPSDSLDVQALVQNCRYIIRERFFTISNSFKIKDELGRDKYNVRSKKLALGRRLIFEGINGTVLLKIHRKGFHLLDQISILSPGDNGLDQQVASIRQKFTFFKYSYKIYSIYGEYKLKGLNIFNQAFILKTKDGETIATTNKKIFSMANIYQVEIMDSNNDKKQDHPFILALTIALHCSIYSP</sequence>
<protein>
    <submittedName>
        <fullName evidence="2">Uncharacterized protein</fullName>
    </submittedName>
</protein>
<dbReference type="Proteomes" id="UP000663856">
    <property type="component" value="Unassembled WGS sequence"/>
</dbReference>
<dbReference type="EMBL" id="CAJOBI010000242">
    <property type="protein sequence ID" value="CAF3807621.1"/>
    <property type="molecule type" value="Genomic_DNA"/>
</dbReference>